<dbReference type="InterPro" id="IPR014811">
    <property type="entry name" value="ArgoL1"/>
</dbReference>
<accession>B2WJ35</accession>
<dbReference type="AlphaFoldDB" id="B2WJ35"/>
<evidence type="ECO:0000313" key="4">
    <source>
        <dbReference type="Proteomes" id="UP000001471"/>
    </source>
</evidence>
<dbReference type="InterPro" id="IPR003165">
    <property type="entry name" value="Piwi"/>
</dbReference>
<dbReference type="HOGENOM" id="CLU_004544_4_0_1"/>
<feature type="region of interest" description="Disordered" evidence="1">
    <location>
        <begin position="57"/>
        <end position="76"/>
    </location>
</feature>
<dbReference type="InterPro" id="IPR036085">
    <property type="entry name" value="PAZ_dom_sf"/>
</dbReference>
<dbReference type="SUPFAM" id="SSF53098">
    <property type="entry name" value="Ribonuclease H-like"/>
    <property type="match status" value="1"/>
</dbReference>
<dbReference type="SUPFAM" id="SSF101690">
    <property type="entry name" value="PAZ domain"/>
    <property type="match status" value="1"/>
</dbReference>
<sequence length="788" mass="87947">MGKGAHEAADAYLKKHTGYKYVAKPAAGGGGSGKNGKGGNNYVGGKNWGGFKNGGAGAKGAGGLGPKTPQPSETTLPTTIASLDSSNGGSYNENEDSTEWGQRIAVGETKLSVHFRFAKEITIHNLERYAAGDPSYERVNFDNIATCLNLVISKSFNNQVRKLSANKFFVKSARVPLGTGSEASDSLEIIRGYFYNVKPGMGNIILNFNLSTSAVFHSVLVADFLYKNNTFASSAKTILIGKNVYVDAKHYHEDPEKQKYFNSEDSRYWKVSRLSQENIESLTFSKSKMVDSNSVVEQIYGIDHLEQVFRKRPTPGRPAVNVGTGDRPVWYAQEHLRIVPYQPYTKPVPDQFTSSMVNEACRSPELNTVRNNQLNSKCGLSPQQVTRISVDRITPFLASNNETELKKKLIGAVTEGAKLFILVVEKYDTTIYRELKNLADRVVGIQSLCVVEQMKKTDRWFDDMMRNVMMKLNLKLGGINHVVDAVQTRLKSHTVVLGADLVHPSGNLPGVPSIASIVGSVDNHAGKCLGSMRLQGIDTTDRELIIEMVTERLHAWADFHKGQLPANIIYYRDGVSAGHYAKVKKDELTAIRTAYTAVRKTKGLKPQGLNLTAVIVTKRHHTRFYPTSDGETDKIDFYLQSHSGIKGTARPTHYFVLENKVPGLTLEALRDLTHDLAYSYVRSMTPVSYVPPTYYADRLCERGRLYVRRFLVGDDLNFRMEVDAARDKLRAQLKVKRKDEFGDDKDGMIGKEQIRKRMDEDTVNKDVKKWVFEKIKEEFNSYMVRGAA</sequence>
<dbReference type="GO" id="GO:0003676">
    <property type="term" value="F:nucleic acid binding"/>
    <property type="evidence" value="ECO:0007669"/>
    <property type="project" value="InterPro"/>
</dbReference>
<proteinExistence type="predicted"/>
<organism evidence="3 4">
    <name type="scientific">Pyrenophora tritici-repentis (strain Pt-1C-BFP)</name>
    <name type="common">Wheat tan spot fungus</name>
    <name type="synonym">Drechslera tritici-repentis</name>
    <dbReference type="NCBI Taxonomy" id="426418"/>
    <lineage>
        <taxon>Eukaryota</taxon>
        <taxon>Fungi</taxon>
        <taxon>Dikarya</taxon>
        <taxon>Ascomycota</taxon>
        <taxon>Pezizomycotina</taxon>
        <taxon>Dothideomycetes</taxon>
        <taxon>Pleosporomycetidae</taxon>
        <taxon>Pleosporales</taxon>
        <taxon>Pleosporineae</taxon>
        <taxon>Pleosporaceae</taxon>
        <taxon>Pyrenophora</taxon>
    </lineage>
</organism>
<dbReference type="Gene3D" id="3.40.50.2300">
    <property type="match status" value="1"/>
</dbReference>
<dbReference type="PROSITE" id="PS50822">
    <property type="entry name" value="PIWI"/>
    <property type="match status" value="1"/>
</dbReference>
<dbReference type="SMART" id="SM00950">
    <property type="entry name" value="Piwi"/>
    <property type="match status" value="1"/>
</dbReference>
<dbReference type="Gene3D" id="3.30.420.10">
    <property type="entry name" value="Ribonuclease H-like superfamily/Ribonuclease H"/>
    <property type="match status" value="1"/>
</dbReference>
<evidence type="ECO:0000313" key="3">
    <source>
        <dbReference type="EMBL" id="EDU43045.1"/>
    </source>
</evidence>
<dbReference type="PANTHER" id="PTHR22891">
    <property type="entry name" value="EUKARYOTIC TRANSLATION INITIATION FACTOR 2C"/>
    <property type="match status" value="1"/>
</dbReference>
<protein>
    <recommendedName>
        <fullName evidence="2">Piwi domain-containing protein</fullName>
    </recommendedName>
</protein>
<dbReference type="Proteomes" id="UP000001471">
    <property type="component" value="Unassembled WGS sequence"/>
</dbReference>
<gene>
    <name evidence="3" type="ORF">PTRG_09994</name>
</gene>
<evidence type="ECO:0000259" key="2">
    <source>
        <dbReference type="PROSITE" id="PS50822"/>
    </source>
</evidence>
<reference evidence="4" key="1">
    <citation type="journal article" date="2013" name="G3 (Bethesda)">
        <title>Comparative genomics of a plant-pathogenic fungus, Pyrenophora tritici-repentis, reveals transduplication and the impact of repeat elements on pathogenicity and population divergence.</title>
        <authorList>
            <person name="Manning V.A."/>
            <person name="Pandelova I."/>
            <person name="Dhillon B."/>
            <person name="Wilhelm L.J."/>
            <person name="Goodwin S.B."/>
            <person name="Berlin A.M."/>
            <person name="Figueroa M."/>
            <person name="Freitag M."/>
            <person name="Hane J.K."/>
            <person name="Henrissat B."/>
            <person name="Holman W.H."/>
            <person name="Kodira C.D."/>
            <person name="Martin J."/>
            <person name="Oliver R.P."/>
            <person name="Robbertse B."/>
            <person name="Schackwitz W."/>
            <person name="Schwartz D.C."/>
            <person name="Spatafora J.W."/>
            <person name="Turgeon B.G."/>
            <person name="Yandava C."/>
            <person name="Young S."/>
            <person name="Zhou S."/>
            <person name="Zeng Q."/>
            <person name="Grigoriev I.V."/>
            <person name="Ma L.-J."/>
            <person name="Ciuffetti L.M."/>
        </authorList>
    </citation>
    <scope>NUCLEOTIDE SEQUENCE [LARGE SCALE GENOMIC DNA]</scope>
    <source>
        <strain evidence="4">Pt-1C-BFP</strain>
    </source>
</reference>
<dbReference type="InterPro" id="IPR036397">
    <property type="entry name" value="RNaseH_sf"/>
</dbReference>
<evidence type="ECO:0000256" key="1">
    <source>
        <dbReference type="SAM" id="MobiDB-lite"/>
    </source>
</evidence>
<dbReference type="Pfam" id="PF08699">
    <property type="entry name" value="ArgoL1"/>
    <property type="match status" value="1"/>
</dbReference>
<dbReference type="eggNOG" id="KOG1041">
    <property type="taxonomic scope" value="Eukaryota"/>
</dbReference>
<name>B2WJ35_PYRTR</name>
<dbReference type="OrthoDB" id="10252740at2759"/>
<feature type="domain" description="Piwi" evidence="2">
    <location>
        <begin position="419"/>
        <end position="708"/>
    </location>
</feature>
<dbReference type="EMBL" id="DS231626">
    <property type="protein sequence ID" value="EDU43045.1"/>
    <property type="molecule type" value="Genomic_DNA"/>
</dbReference>
<dbReference type="InParanoid" id="B2WJ35"/>
<dbReference type="STRING" id="426418.B2WJ35"/>
<dbReference type="InterPro" id="IPR012337">
    <property type="entry name" value="RNaseH-like_sf"/>
</dbReference>
<dbReference type="Pfam" id="PF02171">
    <property type="entry name" value="Piwi"/>
    <property type="match status" value="1"/>
</dbReference>